<gene>
    <name evidence="2" type="ORF">EJ04DRAFT_524943</name>
</gene>
<keyword evidence="3" id="KW-1185">Reference proteome</keyword>
<feature type="compositionally biased region" description="Basic and acidic residues" evidence="1">
    <location>
        <begin position="120"/>
        <end position="162"/>
    </location>
</feature>
<protein>
    <submittedName>
        <fullName evidence="2">Uncharacterized protein</fullName>
    </submittedName>
</protein>
<evidence type="ECO:0000256" key="1">
    <source>
        <dbReference type="SAM" id="MobiDB-lite"/>
    </source>
</evidence>
<evidence type="ECO:0000313" key="3">
    <source>
        <dbReference type="Proteomes" id="UP000799444"/>
    </source>
</evidence>
<dbReference type="OrthoDB" id="3801416at2759"/>
<dbReference type="EMBL" id="ML996169">
    <property type="protein sequence ID" value="KAF2732964.1"/>
    <property type="molecule type" value="Genomic_DNA"/>
</dbReference>
<organism evidence="2 3">
    <name type="scientific">Polyplosphaeria fusca</name>
    <dbReference type="NCBI Taxonomy" id="682080"/>
    <lineage>
        <taxon>Eukaryota</taxon>
        <taxon>Fungi</taxon>
        <taxon>Dikarya</taxon>
        <taxon>Ascomycota</taxon>
        <taxon>Pezizomycotina</taxon>
        <taxon>Dothideomycetes</taxon>
        <taxon>Pleosporomycetidae</taxon>
        <taxon>Pleosporales</taxon>
        <taxon>Tetraplosphaeriaceae</taxon>
        <taxon>Polyplosphaeria</taxon>
    </lineage>
</organism>
<accession>A0A9P4QXM3</accession>
<dbReference type="AlphaFoldDB" id="A0A9P4QXM3"/>
<comment type="caution">
    <text evidence="2">The sequence shown here is derived from an EMBL/GenBank/DDBJ whole genome shotgun (WGS) entry which is preliminary data.</text>
</comment>
<dbReference type="Proteomes" id="UP000799444">
    <property type="component" value="Unassembled WGS sequence"/>
</dbReference>
<feature type="region of interest" description="Disordered" evidence="1">
    <location>
        <begin position="101"/>
        <end position="209"/>
    </location>
</feature>
<feature type="compositionally biased region" description="Acidic residues" evidence="1">
    <location>
        <begin position="163"/>
        <end position="196"/>
    </location>
</feature>
<proteinExistence type="predicted"/>
<reference evidence="2" key="1">
    <citation type="journal article" date="2020" name="Stud. Mycol.">
        <title>101 Dothideomycetes genomes: a test case for predicting lifestyles and emergence of pathogens.</title>
        <authorList>
            <person name="Haridas S."/>
            <person name="Albert R."/>
            <person name="Binder M."/>
            <person name="Bloem J."/>
            <person name="Labutti K."/>
            <person name="Salamov A."/>
            <person name="Andreopoulos B."/>
            <person name="Baker S."/>
            <person name="Barry K."/>
            <person name="Bills G."/>
            <person name="Bluhm B."/>
            <person name="Cannon C."/>
            <person name="Castanera R."/>
            <person name="Culley D."/>
            <person name="Daum C."/>
            <person name="Ezra D."/>
            <person name="Gonzalez J."/>
            <person name="Henrissat B."/>
            <person name="Kuo A."/>
            <person name="Liang C."/>
            <person name="Lipzen A."/>
            <person name="Lutzoni F."/>
            <person name="Magnuson J."/>
            <person name="Mondo S."/>
            <person name="Nolan M."/>
            <person name="Ohm R."/>
            <person name="Pangilinan J."/>
            <person name="Park H.-J."/>
            <person name="Ramirez L."/>
            <person name="Alfaro M."/>
            <person name="Sun H."/>
            <person name="Tritt A."/>
            <person name="Yoshinaga Y."/>
            <person name="Zwiers L.-H."/>
            <person name="Turgeon B."/>
            <person name="Goodwin S."/>
            <person name="Spatafora J."/>
            <person name="Crous P."/>
            <person name="Grigoriev I."/>
        </authorList>
    </citation>
    <scope>NUCLEOTIDE SEQUENCE</scope>
    <source>
        <strain evidence="2">CBS 125425</strain>
    </source>
</reference>
<name>A0A9P4QXM3_9PLEO</name>
<evidence type="ECO:0000313" key="2">
    <source>
        <dbReference type="EMBL" id="KAF2732964.1"/>
    </source>
</evidence>
<sequence>MHPEDELTSSICTTITISTHLQQRNENPLASVAYTIPTASTSIALTLLRNAVGTGVAHLLRSTDVQETYALRTLRDGPEILARDLSRNEFDAQWWVGKSKAEIKARPGANEHSVRTVSRVLDRNGRGEASKRRERRSKIEDHNLGLELRRQEAAERGQKEEAELQQEEEEGGEEEKLEDEESDEEEEQEEEVDEDTIIVKMPKGWRGRQ</sequence>